<dbReference type="Proteomes" id="UP001230496">
    <property type="component" value="Chromosome"/>
</dbReference>
<evidence type="ECO:0000313" key="3">
    <source>
        <dbReference type="Proteomes" id="UP001230496"/>
    </source>
</evidence>
<gene>
    <name evidence="2" type="ORF">QYS49_13895</name>
</gene>
<dbReference type="InterPro" id="IPR008969">
    <property type="entry name" value="CarboxyPept-like_regulatory"/>
</dbReference>
<keyword evidence="3" id="KW-1185">Reference proteome</keyword>
<dbReference type="EMBL" id="CP129971">
    <property type="protein sequence ID" value="WKK78049.2"/>
    <property type="molecule type" value="Genomic_DNA"/>
</dbReference>
<organism evidence="2 3">
    <name type="scientific">Marivirga salinarum</name>
    <dbReference type="NCBI Taxonomy" id="3059078"/>
    <lineage>
        <taxon>Bacteria</taxon>
        <taxon>Pseudomonadati</taxon>
        <taxon>Bacteroidota</taxon>
        <taxon>Cytophagia</taxon>
        <taxon>Cytophagales</taxon>
        <taxon>Marivirgaceae</taxon>
        <taxon>Marivirga</taxon>
    </lineage>
</organism>
<dbReference type="AlphaFoldDB" id="A0AA49GBU0"/>
<feature type="signal peptide" evidence="1">
    <location>
        <begin position="1"/>
        <end position="20"/>
    </location>
</feature>
<proteinExistence type="predicted"/>
<evidence type="ECO:0000256" key="1">
    <source>
        <dbReference type="SAM" id="SignalP"/>
    </source>
</evidence>
<keyword evidence="1" id="KW-0732">Signal</keyword>
<reference evidence="2 3" key="1">
    <citation type="submission" date="2023-08" db="EMBL/GenBank/DDBJ databases">
        <title>Comparative genomics and taxonomic characterization of three novel marine species of genus Marivirga.</title>
        <authorList>
            <person name="Muhammad N."/>
            <person name="Kim S.-G."/>
        </authorList>
    </citation>
    <scope>NUCLEOTIDE SEQUENCE [LARGE SCALE GENOMIC DNA]</scope>
    <source>
        <strain evidence="2 3">BDSF4-3</strain>
    </source>
</reference>
<name>A0AA49GBU0_9BACT</name>
<dbReference type="KEGG" id="msaa:QYS49_13895"/>
<dbReference type="Gene3D" id="2.60.40.1120">
    <property type="entry name" value="Carboxypeptidase-like, regulatory domain"/>
    <property type="match status" value="1"/>
</dbReference>
<dbReference type="Pfam" id="PF13715">
    <property type="entry name" value="CarbopepD_reg_2"/>
    <property type="match status" value="1"/>
</dbReference>
<accession>A0AA49GBU0</accession>
<dbReference type="RefSeq" id="WP_308348984.1">
    <property type="nucleotide sequence ID" value="NZ_CP129971.1"/>
</dbReference>
<protein>
    <submittedName>
        <fullName evidence="2">Carboxypeptidase-like regulatory domain-containing protein</fullName>
    </submittedName>
</protein>
<sequence length="205" mass="23757">MRNKLLLIVSVFLFNFSAFAQIEQVIEEPINITGVILDAENMEPIPFTTVLIGDGKSGTVADNSGYFSFLAYPGDTITFRSVGYRNSTFIIPELLDGKTYSLIELMVQENVLLEEVKVYPLPDADYFTNTIVKTELTDIQKKQLDDFKKDLNNLLQTKYENENPYYDQWRYARLYEMTGIVPPNNFLNPMTWSNFIRDWKKDSEK</sequence>
<evidence type="ECO:0000313" key="2">
    <source>
        <dbReference type="EMBL" id="WKK78049.2"/>
    </source>
</evidence>
<feature type="chain" id="PRO_5041441400" evidence="1">
    <location>
        <begin position="21"/>
        <end position="205"/>
    </location>
</feature>
<dbReference type="SUPFAM" id="SSF49464">
    <property type="entry name" value="Carboxypeptidase regulatory domain-like"/>
    <property type="match status" value="1"/>
</dbReference>